<dbReference type="Pfam" id="PF02911">
    <property type="entry name" value="Formyl_trans_C"/>
    <property type="match status" value="1"/>
</dbReference>
<dbReference type="SUPFAM" id="SSF52096">
    <property type="entry name" value="ClpP/crotonase"/>
    <property type="match status" value="1"/>
</dbReference>
<feature type="domain" description="Formyl transferase C-terminal" evidence="2">
    <location>
        <begin position="235"/>
        <end position="317"/>
    </location>
</feature>
<proteinExistence type="predicted"/>
<dbReference type="InterPro" id="IPR047180">
    <property type="entry name" value="HoxX-like"/>
</dbReference>
<dbReference type="SUPFAM" id="SSF53328">
    <property type="entry name" value="Formyltransferase"/>
    <property type="match status" value="1"/>
</dbReference>
<dbReference type="PANTHER" id="PTHR43388">
    <property type="entry name" value="HYDROGENASE MATURATION FACTOR HOXX"/>
    <property type="match status" value="1"/>
</dbReference>
<sequence length="774" mass="85747">MKILFLCTAHNSLSQRLYLSLSRKHEITIEYALSDELMLSAVTLADPDLVICPFLTTLVPKEVYDSYLTLIVHPGPPGDIGPSALDWVLMGDDGSVNSSTELLQRLESEPCRPGRSYWGVTILQAIEEFDAGPVWAFDQFEIDIDQPGLTKAELYRGSVTQAAITATTAAIARIQDAAITRQHHSPSPGPFPPSLQADPEFRQLSVTDRDSFKGGRLHHRPLLKAVHREFDPSRHTAEQVSRRIRCGDSQPGVLSRVFGGSLYVYGGTIEDNAAGRRPATVGKVTSKVLGVRNKAICIATCDGRGVWITHIRRPKTKYDKALWPKVPAISGLMELGLLKAEELQLLYWSAPLDWSLSSFSTHQEVWVDIEVDGDDNKTAYLTFDFYNGAMSTENCSQLIQAMDYVLSLSTLEEPLQAVVLMGGSYFSNGIALNVIEAAADPALESWQNINRINDVVFYLLHEFPSRGILTVAAMRGNAAAGGVALAAACDIVIAGANVVLNPAYRAVGLYGSEYHTISYSGRCGAARASRILRAMTPMSPLQAQAIGLVDYVFPNTGELLDDHIRNHVDLLLRPGIIQQGRWKRNIDLSPGALASARSLELGQMSQDFWSPRSARYHSRRFDFVRKIKPSQTPLRFATHRRKLDVTRRDEEETDLFDSVEYFCKTAEDQTMASLRTKLNAEMGEMVSKRDATRRLKHDSAVELVSQSCPESPVSIAEKKSEHTSEADMRSSMFDCYYSLPVDEDFHKKPVLELPTPPETPLSPGEVVDRMFGIL</sequence>
<reference evidence="3 4" key="1">
    <citation type="submission" date="2016-06" db="EMBL/GenBank/DDBJ databases">
        <authorList>
            <person name="Kjaerup R.B."/>
            <person name="Dalgaard T.S."/>
            <person name="Juul-Madsen H.R."/>
        </authorList>
    </citation>
    <scope>NUCLEOTIDE SEQUENCE [LARGE SCALE GENOMIC DNA]</scope>
</reference>
<evidence type="ECO:0000313" key="3">
    <source>
        <dbReference type="EMBL" id="SMQ51606.1"/>
    </source>
</evidence>
<dbReference type="EMBL" id="LT853697">
    <property type="protein sequence ID" value="SMQ51606.1"/>
    <property type="molecule type" value="Genomic_DNA"/>
</dbReference>
<name>A0A1X7RVZ8_ZYMT9</name>
<dbReference type="PANTHER" id="PTHR43388:SF1">
    <property type="entry name" value="HYDROGENASE MATURATION FACTOR HOXX"/>
    <property type="match status" value="1"/>
</dbReference>
<dbReference type="InterPro" id="IPR001753">
    <property type="entry name" value="Enoyl-CoA_hydra/iso"/>
</dbReference>
<evidence type="ECO:0000313" key="4">
    <source>
        <dbReference type="Proteomes" id="UP000215127"/>
    </source>
</evidence>
<dbReference type="AlphaFoldDB" id="A0A1X7RVZ8"/>
<dbReference type="Pfam" id="PF00378">
    <property type="entry name" value="ECH_1"/>
    <property type="match status" value="1"/>
</dbReference>
<accession>A0A1X7RVZ8</accession>
<keyword evidence="4" id="KW-1185">Reference proteome</keyword>
<protein>
    <recommendedName>
        <fullName evidence="2">Formyl transferase C-terminal domain-containing protein</fullName>
    </recommendedName>
</protein>
<dbReference type="CDD" id="cd06558">
    <property type="entry name" value="crotonase-like"/>
    <property type="match status" value="1"/>
</dbReference>
<dbReference type="InterPro" id="IPR029045">
    <property type="entry name" value="ClpP/crotonase-like_dom_sf"/>
</dbReference>
<dbReference type="Gene3D" id="3.40.50.12230">
    <property type="match status" value="1"/>
</dbReference>
<dbReference type="InterPro" id="IPR005793">
    <property type="entry name" value="Formyl_trans_C"/>
</dbReference>
<dbReference type="Proteomes" id="UP000215127">
    <property type="component" value="Chromosome 6"/>
</dbReference>
<evidence type="ECO:0000256" key="1">
    <source>
        <dbReference type="ARBA" id="ARBA00023026"/>
    </source>
</evidence>
<dbReference type="STRING" id="1276538.A0A1X7RVZ8"/>
<organism evidence="3 4">
    <name type="scientific">Zymoseptoria tritici (strain ST99CH_3D7)</name>
    <dbReference type="NCBI Taxonomy" id="1276538"/>
    <lineage>
        <taxon>Eukaryota</taxon>
        <taxon>Fungi</taxon>
        <taxon>Dikarya</taxon>
        <taxon>Ascomycota</taxon>
        <taxon>Pezizomycotina</taxon>
        <taxon>Dothideomycetes</taxon>
        <taxon>Dothideomycetidae</taxon>
        <taxon>Mycosphaerellales</taxon>
        <taxon>Mycosphaerellaceae</taxon>
        <taxon>Zymoseptoria</taxon>
    </lineage>
</organism>
<dbReference type="InterPro" id="IPR036477">
    <property type="entry name" value="Formyl_transf_N_sf"/>
</dbReference>
<dbReference type="CDD" id="cd08650">
    <property type="entry name" value="FMT_core_HypX_N"/>
    <property type="match status" value="1"/>
</dbReference>
<keyword evidence="1" id="KW-0843">Virulence</keyword>
<gene>
    <name evidence="3" type="ORF">ZT3D7_G6759</name>
</gene>
<dbReference type="Gene3D" id="3.90.226.10">
    <property type="entry name" value="2-enoyl-CoA Hydratase, Chain A, domain 1"/>
    <property type="match status" value="1"/>
</dbReference>
<evidence type="ECO:0000259" key="2">
    <source>
        <dbReference type="Pfam" id="PF02911"/>
    </source>
</evidence>